<accession>A0A382J4Y2</accession>
<gene>
    <name evidence="1" type="ORF">METZ01_LOCUS260048</name>
</gene>
<name>A0A382J4Y2_9ZZZZ</name>
<sequence length="214" mass="24219">MKKYILFSAINCLAFAFLSFTGLAAGNSVPKALAVRIDKVIEKAHARPLRSDVNTPWVVMHAVVAFEDDLEVFDVESDGKLNAIDYLTHHAKFEGKLIYQDVKGVPTLKTRGKGDKSFLIQDHVDQFLFAYADAGVKLDREIVSRTGKKFTVQDKLNFAKNGFRDDQELGWTLVAVSSYVPFDEEWKADTGKKYRVEDVMRLAIQRDPRRETEG</sequence>
<reference evidence="1" key="1">
    <citation type="submission" date="2018-05" db="EMBL/GenBank/DDBJ databases">
        <authorList>
            <person name="Lanie J.A."/>
            <person name="Ng W.-L."/>
            <person name="Kazmierczak K.M."/>
            <person name="Andrzejewski T.M."/>
            <person name="Davidsen T.M."/>
            <person name="Wayne K.J."/>
            <person name="Tettelin H."/>
            <person name="Glass J.I."/>
            <person name="Rusch D."/>
            <person name="Podicherti R."/>
            <person name="Tsui H.-C.T."/>
            <person name="Winkler M.E."/>
        </authorList>
    </citation>
    <scope>NUCLEOTIDE SEQUENCE</scope>
</reference>
<evidence type="ECO:0000313" key="1">
    <source>
        <dbReference type="EMBL" id="SVC07194.1"/>
    </source>
</evidence>
<protein>
    <submittedName>
        <fullName evidence="1">Uncharacterized protein</fullName>
    </submittedName>
</protein>
<proteinExistence type="predicted"/>
<feature type="non-terminal residue" evidence="1">
    <location>
        <position position="214"/>
    </location>
</feature>
<organism evidence="1">
    <name type="scientific">marine metagenome</name>
    <dbReference type="NCBI Taxonomy" id="408172"/>
    <lineage>
        <taxon>unclassified sequences</taxon>
        <taxon>metagenomes</taxon>
        <taxon>ecological metagenomes</taxon>
    </lineage>
</organism>
<dbReference type="EMBL" id="UINC01071925">
    <property type="protein sequence ID" value="SVC07194.1"/>
    <property type="molecule type" value="Genomic_DNA"/>
</dbReference>
<dbReference type="AlphaFoldDB" id="A0A382J4Y2"/>